<dbReference type="CDD" id="cd00067">
    <property type="entry name" value="GAL4"/>
    <property type="match status" value="1"/>
</dbReference>
<sequence length="1074" mass="119823">MASRSALLPAFRQLARSGPTLRRPLARRCLNVSSSRAFTQSWPCSIKFTSEKYPDIQRDARFSSVTGEHVKYFKDLLGSGSAVIDGVTNDAAADDIEPFNGDWMRKYRGHCKLVLKPGSTEEVSKILKYCNDNMLAVVPQGGNTGLVGGSVPVFDEIVVNMSRMNKVRHFDEVSGILVVDAGCILEVADQFLAEKGHIFPLDLGAKGSCQIGGNVATNAGGLRLLRYGSLHGSVLGIEAVLPDGTIVDDLGKLRKNNTGYDLKQLFIGGEGTIGIITGVSVQCPQRPKAVNVAFFGLESFEKAQLAFREAKSHLSEILSAFELMDEHSQALVHRVTKNKRPLEDSYPFYCLVETSGSNSDHDSEKLQAFLEDVMEKGIVTDGTLAQDETQIKALWAWREGIAEALGHLGGVYKYDVSIPLEEMYQLVDDTRARIEAAGLLGDTEEHPVVSVVGYGHMGDSNLHLNVSTRYFDERVEKVLEPFVYEWIAKRQGSISAEHGLGLAKKKFIGYSRNETMVGLMKQIKNLYDPASRPIRARQHEPTAVWRKRLKPALCGMGPPSDLQPYRAPYFARKVSTIKPSLAGVYPTAMVGVPGKYKGCETCRARRVKCDNQRPFCKKCINSDRKCAGYERETVFIVGTVHDFGRCSSHPPRVLPPKKKAQGKLPEAKGEEPAGLKLVPIEPLQPAWDDLISVSNFDKSYKVQIAALHTTLQMVVREKDQADPSKFTILSFPAYEPSDVQPLLSNGDFQLRSQCTIHLVGGMGDAETMETEGTDSICLFLYEHNNSVMLSNQPPWKDPLVQANAVRQRGPENFRMFPNHHFFVRIYRHSAVKWVTTPWELHPKSFFDMLFDVVVMLPAIFARADRIFLHDPTLQRRLMAQDLLSNCLSLEKQLDEWYNSVSPDDSTSQSSVCWVDGPDHCEAQIPFADTFAFPDAVTAIMFIYYWTSLILFYPCVERLHQTIFQPVVDAFPQVAPTLPQHLQIEPLKYGPKEVRDLAASVCRSLDFALNATVQPDMLVVPLFVVREFYRVINESEGDGQLELMWCDGFGARLATKGQDIADVIEAKTWQEVSTY</sequence>
<gene>
    <name evidence="20" type="ORF">QBC33DRAFT_577535</name>
</gene>
<dbReference type="SUPFAM" id="SSF56176">
    <property type="entry name" value="FAD-binding/transporter-associated domain-like"/>
    <property type="match status" value="1"/>
</dbReference>
<dbReference type="FunFam" id="3.30.465.10:FF:000053">
    <property type="entry name" value="D-lactate dehydrogenase (Cytochrome), putative"/>
    <property type="match status" value="1"/>
</dbReference>
<dbReference type="EC" id="1.1.99.39" evidence="12"/>
<evidence type="ECO:0000313" key="21">
    <source>
        <dbReference type="Proteomes" id="UP001244011"/>
    </source>
</evidence>
<dbReference type="EMBL" id="MU839005">
    <property type="protein sequence ID" value="KAK1768532.1"/>
    <property type="molecule type" value="Genomic_DNA"/>
</dbReference>
<protein>
    <recommendedName>
        <fullName evidence="13">D-2-hydroxyglutarate dehydrogenase, mitochondrial</fullName>
        <ecNumber evidence="12">1.1.99.39</ecNumber>
    </recommendedName>
</protein>
<evidence type="ECO:0000259" key="18">
    <source>
        <dbReference type="PROSITE" id="PS50048"/>
    </source>
</evidence>
<dbReference type="InterPro" id="IPR036318">
    <property type="entry name" value="FAD-bd_PCMH-like_sf"/>
</dbReference>
<keyword evidence="9" id="KW-0560">Oxidoreductase</keyword>
<dbReference type="InterPro" id="IPR016169">
    <property type="entry name" value="FAD-bd_PCMH_sub2"/>
</dbReference>
<keyword evidence="8" id="KW-0809">Transit peptide</keyword>
<comment type="catalytic activity">
    <reaction evidence="16">
        <text>(R)-lactate + 2 Fe(III)-[cytochrome c] = 2 Fe(II)-[cytochrome c] + pyruvate + 2 H(+)</text>
        <dbReference type="Rhea" id="RHEA:13521"/>
        <dbReference type="Rhea" id="RHEA-COMP:10350"/>
        <dbReference type="Rhea" id="RHEA-COMP:14399"/>
        <dbReference type="ChEBI" id="CHEBI:15361"/>
        <dbReference type="ChEBI" id="CHEBI:15378"/>
        <dbReference type="ChEBI" id="CHEBI:16004"/>
        <dbReference type="ChEBI" id="CHEBI:29033"/>
        <dbReference type="ChEBI" id="CHEBI:29034"/>
        <dbReference type="EC" id="1.1.2.4"/>
    </reaction>
</comment>
<dbReference type="GO" id="GO:0008270">
    <property type="term" value="F:zinc ion binding"/>
    <property type="evidence" value="ECO:0007669"/>
    <property type="project" value="InterPro"/>
</dbReference>
<dbReference type="InterPro" id="IPR016167">
    <property type="entry name" value="FAD-bd_PCMH_sub1"/>
</dbReference>
<evidence type="ECO:0000256" key="2">
    <source>
        <dbReference type="ARBA" id="ARBA00004173"/>
    </source>
</evidence>
<dbReference type="PROSITE" id="PS50048">
    <property type="entry name" value="ZN2_CY6_FUNGAL_2"/>
    <property type="match status" value="1"/>
</dbReference>
<keyword evidence="10" id="KW-0496">Mitochondrion</keyword>
<dbReference type="SUPFAM" id="SSF57701">
    <property type="entry name" value="Zn2/Cys6 DNA-binding domain"/>
    <property type="match status" value="1"/>
</dbReference>
<comment type="catalytic activity">
    <reaction evidence="15">
        <text>(R)-malate + A = oxaloacetate + AH2</text>
        <dbReference type="Rhea" id="RHEA:67460"/>
        <dbReference type="ChEBI" id="CHEBI:13193"/>
        <dbReference type="ChEBI" id="CHEBI:15588"/>
        <dbReference type="ChEBI" id="CHEBI:16452"/>
        <dbReference type="ChEBI" id="CHEBI:17499"/>
    </reaction>
    <physiologicalReaction direction="left-to-right" evidence="15">
        <dbReference type="Rhea" id="RHEA:67461"/>
    </physiologicalReaction>
</comment>
<dbReference type="Gene3D" id="3.30.465.10">
    <property type="match status" value="1"/>
</dbReference>
<evidence type="ECO:0000313" key="20">
    <source>
        <dbReference type="EMBL" id="KAK1768532.1"/>
    </source>
</evidence>
<keyword evidence="4" id="KW-0285">Flavoprotein</keyword>
<comment type="subcellular location">
    <subcellularLocation>
        <location evidence="2">Mitochondrion</location>
    </subcellularLocation>
</comment>
<dbReference type="InterPro" id="IPR004113">
    <property type="entry name" value="FAD-bd_oxidored_4_C"/>
</dbReference>
<dbReference type="Gene3D" id="3.30.70.2190">
    <property type="match status" value="1"/>
</dbReference>
<dbReference type="GO" id="GO:0051990">
    <property type="term" value="F:(R)-2-hydroxyglutarate dehydrogenase activity"/>
    <property type="evidence" value="ECO:0007669"/>
    <property type="project" value="UniProtKB-EC"/>
</dbReference>
<dbReference type="InterPro" id="IPR016166">
    <property type="entry name" value="FAD-bd_PCMH"/>
</dbReference>
<dbReference type="GO" id="GO:0071949">
    <property type="term" value="F:FAD binding"/>
    <property type="evidence" value="ECO:0007669"/>
    <property type="project" value="InterPro"/>
</dbReference>
<comment type="caution">
    <text evidence="20">The sequence shown here is derived from an EMBL/GenBank/DDBJ whole genome shotgun (WGS) entry which is preliminary data.</text>
</comment>
<dbReference type="InterPro" id="IPR051264">
    <property type="entry name" value="FAD-oxidored/transferase_4"/>
</dbReference>
<comment type="function">
    <text evidence="14">Catalyzes the oxidation of D-2-hydroxyglutarate (D-2-HG) to alpha-ketoglutarate. Also catalyzes the oxidation of other D-2-hydroxyacids, such as D-malate (D-MAL) and D-lactate (D-LAC). Exhibits high activities towards D-2-HG and D-MAL but a very weak activity towards D-LAC.</text>
</comment>
<comment type="cofactor">
    <cofactor evidence="1">
        <name>FAD</name>
        <dbReference type="ChEBI" id="CHEBI:57692"/>
    </cofactor>
</comment>
<evidence type="ECO:0000256" key="11">
    <source>
        <dbReference type="ARBA" id="ARBA00023242"/>
    </source>
</evidence>
<evidence type="ECO:0000256" key="9">
    <source>
        <dbReference type="ARBA" id="ARBA00023002"/>
    </source>
</evidence>
<dbReference type="AlphaFoldDB" id="A0AAJ0C4H4"/>
<dbReference type="InterPro" id="IPR036864">
    <property type="entry name" value="Zn2-C6_fun-type_DNA-bd_sf"/>
</dbReference>
<dbReference type="Pfam" id="PF02913">
    <property type="entry name" value="FAD-oxidase_C"/>
    <property type="match status" value="1"/>
</dbReference>
<dbReference type="FunFam" id="1.10.45.10:FF:000001">
    <property type="entry name" value="D-lactate dehydrogenase mitochondrial"/>
    <property type="match status" value="1"/>
</dbReference>
<dbReference type="Pfam" id="PF00172">
    <property type="entry name" value="Zn_clus"/>
    <property type="match status" value="1"/>
</dbReference>
<evidence type="ECO:0000259" key="19">
    <source>
        <dbReference type="PROSITE" id="PS51387"/>
    </source>
</evidence>
<evidence type="ECO:0000256" key="10">
    <source>
        <dbReference type="ARBA" id="ARBA00023128"/>
    </source>
</evidence>
<feature type="domain" description="FAD-binding PCMH-type" evidence="19">
    <location>
        <begin position="107"/>
        <end position="286"/>
    </location>
</feature>
<evidence type="ECO:0000256" key="7">
    <source>
        <dbReference type="ARBA" id="ARBA00022833"/>
    </source>
</evidence>
<dbReference type="RefSeq" id="XP_060284745.1">
    <property type="nucleotide sequence ID" value="XM_060430988.1"/>
</dbReference>
<accession>A0AAJ0C4H4</accession>
<evidence type="ECO:0000256" key="15">
    <source>
        <dbReference type="ARBA" id="ARBA00049267"/>
    </source>
</evidence>
<feature type="region of interest" description="Disordered" evidence="17">
    <location>
        <begin position="651"/>
        <end position="671"/>
    </location>
</feature>
<keyword evidence="6" id="KW-0274">FAD</keyword>
<dbReference type="FunFam" id="3.30.70.2190:FF:000001">
    <property type="entry name" value="D-2-hydroxyglutarate dehydrogenase mitochondrial"/>
    <property type="match status" value="1"/>
</dbReference>
<dbReference type="Proteomes" id="UP001244011">
    <property type="component" value="Unassembled WGS sequence"/>
</dbReference>
<keyword evidence="7" id="KW-0862">Zinc</keyword>
<dbReference type="SMART" id="SM00066">
    <property type="entry name" value="GAL4"/>
    <property type="match status" value="1"/>
</dbReference>
<dbReference type="PANTHER" id="PTHR43716:SF1">
    <property type="entry name" value="D-2-HYDROXYGLUTARATE DEHYDROGENASE, MITOCHONDRIAL"/>
    <property type="match status" value="1"/>
</dbReference>
<evidence type="ECO:0000256" key="16">
    <source>
        <dbReference type="ARBA" id="ARBA00051436"/>
    </source>
</evidence>
<dbReference type="Gene3D" id="3.30.43.10">
    <property type="entry name" value="Uridine Diphospho-n-acetylenolpyruvylglucosamine Reductase, domain 2"/>
    <property type="match status" value="1"/>
</dbReference>
<dbReference type="GO" id="GO:0004458">
    <property type="term" value="F:D-lactate dehydrogenase (cytochrome) activity"/>
    <property type="evidence" value="ECO:0007669"/>
    <property type="project" value="UniProtKB-EC"/>
</dbReference>
<dbReference type="SUPFAM" id="SSF55103">
    <property type="entry name" value="FAD-linked oxidases, C-terminal domain"/>
    <property type="match status" value="1"/>
</dbReference>
<evidence type="ECO:0000256" key="13">
    <source>
        <dbReference type="ARBA" id="ARBA00039639"/>
    </source>
</evidence>
<proteinExistence type="inferred from homology"/>
<keyword evidence="21" id="KW-1185">Reference proteome</keyword>
<dbReference type="Gene3D" id="3.30.70.2740">
    <property type="match status" value="1"/>
</dbReference>
<evidence type="ECO:0000256" key="5">
    <source>
        <dbReference type="ARBA" id="ARBA00022723"/>
    </source>
</evidence>
<evidence type="ECO:0000256" key="4">
    <source>
        <dbReference type="ARBA" id="ARBA00022630"/>
    </source>
</evidence>
<dbReference type="GO" id="GO:0005739">
    <property type="term" value="C:mitochondrion"/>
    <property type="evidence" value="ECO:0007669"/>
    <property type="project" value="UniProtKB-SubCell"/>
</dbReference>
<dbReference type="GeneID" id="85314175"/>
<name>A0AAJ0C4H4_9PEZI</name>
<organism evidence="20 21">
    <name type="scientific">Phialemonium atrogriseum</name>
    <dbReference type="NCBI Taxonomy" id="1093897"/>
    <lineage>
        <taxon>Eukaryota</taxon>
        <taxon>Fungi</taxon>
        <taxon>Dikarya</taxon>
        <taxon>Ascomycota</taxon>
        <taxon>Pezizomycotina</taxon>
        <taxon>Sordariomycetes</taxon>
        <taxon>Sordariomycetidae</taxon>
        <taxon>Cephalothecales</taxon>
        <taxon>Cephalothecaceae</taxon>
        <taxon>Phialemonium</taxon>
    </lineage>
</organism>
<evidence type="ECO:0000256" key="17">
    <source>
        <dbReference type="SAM" id="MobiDB-lite"/>
    </source>
</evidence>
<dbReference type="PANTHER" id="PTHR43716">
    <property type="entry name" value="D-2-HYDROXYGLUTARATE DEHYDROGENASE, MITOCHONDRIAL"/>
    <property type="match status" value="1"/>
</dbReference>
<keyword evidence="11" id="KW-0539">Nucleus</keyword>
<keyword evidence="5" id="KW-0479">Metal-binding</keyword>
<dbReference type="InterPro" id="IPR006094">
    <property type="entry name" value="Oxid_FAD_bind_N"/>
</dbReference>
<reference evidence="20" key="1">
    <citation type="submission" date="2023-06" db="EMBL/GenBank/DDBJ databases">
        <title>Genome-scale phylogeny and comparative genomics of the fungal order Sordariales.</title>
        <authorList>
            <consortium name="Lawrence Berkeley National Laboratory"/>
            <person name="Hensen N."/>
            <person name="Bonometti L."/>
            <person name="Westerberg I."/>
            <person name="Brannstrom I.O."/>
            <person name="Guillou S."/>
            <person name="Cros-Aarteil S."/>
            <person name="Calhoun S."/>
            <person name="Haridas S."/>
            <person name="Kuo A."/>
            <person name="Mondo S."/>
            <person name="Pangilinan J."/>
            <person name="Riley R."/>
            <person name="Labutti K."/>
            <person name="Andreopoulos B."/>
            <person name="Lipzen A."/>
            <person name="Chen C."/>
            <person name="Yanf M."/>
            <person name="Daum C."/>
            <person name="Ng V."/>
            <person name="Clum A."/>
            <person name="Steindorff A."/>
            <person name="Ohm R."/>
            <person name="Martin F."/>
            <person name="Silar P."/>
            <person name="Natvig D."/>
            <person name="Lalanne C."/>
            <person name="Gautier V."/>
            <person name="Ament-Velasquez S.L."/>
            <person name="Kruys A."/>
            <person name="Hutchinson M.I."/>
            <person name="Powell A.J."/>
            <person name="Barry K."/>
            <person name="Miller A.N."/>
            <person name="Grigoriev I.V."/>
            <person name="Debuchy R."/>
            <person name="Gladieux P."/>
            <person name="Thoren M.H."/>
            <person name="Johannesson H."/>
        </authorList>
    </citation>
    <scope>NUCLEOTIDE SEQUENCE</scope>
    <source>
        <strain evidence="20">8032-3</strain>
    </source>
</reference>
<evidence type="ECO:0000256" key="8">
    <source>
        <dbReference type="ARBA" id="ARBA00022946"/>
    </source>
</evidence>
<dbReference type="FunFam" id="3.30.70.2740:FF:000002">
    <property type="entry name" value="D-2-hydroxyglutarate dehydrogenase mitochondrial"/>
    <property type="match status" value="1"/>
</dbReference>
<dbReference type="InterPro" id="IPR016171">
    <property type="entry name" value="Vanillyl_alc_oxidase_C-sub2"/>
</dbReference>
<evidence type="ECO:0000256" key="1">
    <source>
        <dbReference type="ARBA" id="ARBA00001974"/>
    </source>
</evidence>
<evidence type="ECO:0000256" key="3">
    <source>
        <dbReference type="ARBA" id="ARBA00008000"/>
    </source>
</evidence>
<dbReference type="GO" id="GO:0006108">
    <property type="term" value="P:malate metabolic process"/>
    <property type="evidence" value="ECO:0007669"/>
    <property type="project" value="UniProtKB-ARBA"/>
</dbReference>
<evidence type="ECO:0000256" key="6">
    <source>
        <dbReference type="ARBA" id="ARBA00022827"/>
    </source>
</evidence>
<dbReference type="PROSITE" id="PS51387">
    <property type="entry name" value="FAD_PCMH"/>
    <property type="match status" value="1"/>
</dbReference>
<comment type="similarity">
    <text evidence="3">Belongs to the FAD-binding oxidoreductase/transferase type 4 family.</text>
</comment>
<dbReference type="FunFam" id="3.30.43.10:FF:000002">
    <property type="entry name" value="D-2-hydroxyglutarate dehydrogenase, mitochondrial"/>
    <property type="match status" value="1"/>
</dbReference>
<feature type="domain" description="Zn(2)-C6 fungal-type" evidence="18">
    <location>
        <begin position="598"/>
        <end position="626"/>
    </location>
</feature>
<dbReference type="Gene3D" id="4.10.240.10">
    <property type="entry name" value="Zn(2)-C6 fungal-type DNA-binding domain"/>
    <property type="match status" value="1"/>
</dbReference>
<dbReference type="PROSITE" id="PS00463">
    <property type="entry name" value="ZN2_CY6_FUNGAL_1"/>
    <property type="match status" value="1"/>
</dbReference>
<dbReference type="Gene3D" id="1.10.45.10">
    <property type="entry name" value="Vanillyl-alcohol Oxidase, Chain A, domain 4"/>
    <property type="match status" value="1"/>
</dbReference>
<dbReference type="InterPro" id="IPR001138">
    <property type="entry name" value="Zn2Cys6_DnaBD"/>
</dbReference>
<evidence type="ECO:0000256" key="12">
    <source>
        <dbReference type="ARBA" id="ARBA00039003"/>
    </source>
</evidence>
<dbReference type="GO" id="GO:0000981">
    <property type="term" value="F:DNA-binding transcription factor activity, RNA polymerase II-specific"/>
    <property type="evidence" value="ECO:0007669"/>
    <property type="project" value="InterPro"/>
</dbReference>
<dbReference type="Pfam" id="PF01565">
    <property type="entry name" value="FAD_binding_4"/>
    <property type="match status" value="1"/>
</dbReference>
<dbReference type="InterPro" id="IPR016164">
    <property type="entry name" value="FAD-linked_Oxase-like_C"/>
</dbReference>
<evidence type="ECO:0000256" key="14">
    <source>
        <dbReference type="ARBA" id="ARBA00045410"/>
    </source>
</evidence>